<dbReference type="AlphaFoldDB" id="A0A5C6B8D6"/>
<reference evidence="1 2" key="1">
    <citation type="submission" date="2019-02" db="EMBL/GenBank/DDBJ databases">
        <title>Deep-cultivation of Planctomycetes and their phenomic and genomic characterization uncovers novel biology.</title>
        <authorList>
            <person name="Wiegand S."/>
            <person name="Jogler M."/>
            <person name="Boedeker C."/>
            <person name="Pinto D."/>
            <person name="Vollmers J."/>
            <person name="Rivas-Marin E."/>
            <person name="Kohn T."/>
            <person name="Peeters S.H."/>
            <person name="Heuer A."/>
            <person name="Rast P."/>
            <person name="Oberbeckmann S."/>
            <person name="Bunk B."/>
            <person name="Jeske O."/>
            <person name="Meyerdierks A."/>
            <person name="Storesund J.E."/>
            <person name="Kallscheuer N."/>
            <person name="Luecker S."/>
            <person name="Lage O.M."/>
            <person name="Pohl T."/>
            <person name="Merkel B.J."/>
            <person name="Hornburger P."/>
            <person name="Mueller R.-W."/>
            <person name="Bruemmer F."/>
            <person name="Labrenz M."/>
            <person name="Spormann A.M."/>
            <person name="Op Den Camp H."/>
            <person name="Overmann J."/>
            <person name="Amann R."/>
            <person name="Jetten M.S.M."/>
            <person name="Mascher T."/>
            <person name="Medema M.H."/>
            <person name="Devos D.P."/>
            <person name="Kaster A.-K."/>
            <person name="Ovreas L."/>
            <person name="Rohde M."/>
            <person name="Galperin M.Y."/>
            <person name="Jogler C."/>
        </authorList>
    </citation>
    <scope>NUCLEOTIDE SEQUENCE [LARGE SCALE GENOMIC DNA]</scope>
    <source>
        <strain evidence="1 2">Pla52n</strain>
    </source>
</reference>
<dbReference type="EMBL" id="SJPN01000001">
    <property type="protein sequence ID" value="TWU08343.1"/>
    <property type="molecule type" value="Genomic_DNA"/>
</dbReference>
<evidence type="ECO:0000313" key="2">
    <source>
        <dbReference type="Proteomes" id="UP000320176"/>
    </source>
</evidence>
<organism evidence="1 2">
    <name type="scientific">Stieleria varia</name>
    <dbReference type="NCBI Taxonomy" id="2528005"/>
    <lineage>
        <taxon>Bacteria</taxon>
        <taxon>Pseudomonadati</taxon>
        <taxon>Planctomycetota</taxon>
        <taxon>Planctomycetia</taxon>
        <taxon>Pirellulales</taxon>
        <taxon>Pirellulaceae</taxon>
        <taxon>Stieleria</taxon>
    </lineage>
</organism>
<sequence>MTVRFQARTWERAFCGVAISEKCRKSSACRIDNSAPLVAC</sequence>
<protein>
    <submittedName>
        <fullName evidence="1">Uncharacterized protein</fullName>
    </submittedName>
</protein>
<keyword evidence="2" id="KW-1185">Reference proteome</keyword>
<comment type="caution">
    <text evidence="1">The sequence shown here is derived from an EMBL/GenBank/DDBJ whole genome shotgun (WGS) entry which is preliminary data.</text>
</comment>
<proteinExistence type="predicted"/>
<evidence type="ECO:0000313" key="1">
    <source>
        <dbReference type="EMBL" id="TWU08343.1"/>
    </source>
</evidence>
<name>A0A5C6B8D6_9BACT</name>
<accession>A0A5C6B8D6</accession>
<gene>
    <name evidence="1" type="ORF">Pla52n_09250</name>
</gene>
<dbReference type="Proteomes" id="UP000320176">
    <property type="component" value="Unassembled WGS sequence"/>
</dbReference>